<dbReference type="GO" id="GO:0003676">
    <property type="term" value="F:nucleic acid binding"/>
    <property type="evidence" value="ECO:0007669"/>
    <property type="project" value="InterPro"/>
</dbReference>
<organism evidence="2 3">
    <name type="scientific">Exocentrus adspersus</name>
    <dbReference type="NCBI Taxonomy" id="1586481"/>
    <lineage>
        <taxon>Eukaryota</taxon>
        <taxon>Metazoa</taxon>
        <taxon>Ecdysozoa</taxon>
        <taxon>Arthropoda</taxon>
        <taxon>Hexapoda</taxon>
        <taxon>Insecta</taxon>
        <taxon>Pterygota</taxon>
        <taxon>Neoptera</taxon>
        <taxon>Endopterygota</taxon>
        <taxon>Coleoptera</taxon>
        <taxon>Polyphaga</taxon>
        <taxon>Cucujiformia</taxon>
        <taxon>Chrysomeloidea</taxon>
        <taxon>Cerambycidae</taxon>
        <taxon>Lamiinae</taxon>
        <taxon>Acanthocinini</taxon>
        <taxon>Exocentrus</taxon>
    </lineage>
</organism>
<dbReference type="PANTHER" id="PTHR46791:SF9">
    <property type="entry name" value="INTEGRASE CATALYTIC DOMAIN-CONTAINING PROTEIN"/>
    <property type="match status" value="1"/>
</dbReference>
<reference evidence="2 3" key="1">
    <citation type="journal article" date="2023" name="Insect Mol. Biol.">
        <title>Genome sequencing provides insights into the evolution of gene families encoding plant cell wall-degrading enzymes in longhorned beetles.</title>
        <authorList>
            <person name="Shin N.R."/>
            <person name="Okamura Y."/>
            <person name="Kirsch R."/>
            <person name="Pauchet Y."/>
        </authorList>
    </citation>
    <scope>NUCLEOTIDE SEQUENCE [LARGE SCALE GENOMIC DNA]</scope>
    <source>
        <strain evidence="2">EAD_L_NR</strain>
    </source>
</reference>
<dbReference type="EMBL" id="JANEYG010000001">
    <property type="protein sequence ID" value="KAJ8925281.1"/>
    <property type="molecule type" value="Genomic_DNA"/>
</dbReference>
<evidence type="ECO:0000259" key="1">
    <source>
        <dbReference type="PROSITE" id="PS50994"/>
    </source>
</evidence>
<feature type="domain" description="Integrase catalytic" evidence="1">
    <location>
        <begin position="206"/>
        <end position="380"/>
    </location>
</feature>
<sequence length="467" mass="53732">MADYVLSVIHEKLHGVTELFASNKFEECKVMLQECVDSLDGVQNLIEEERFHTVTDSINGLIRICNDKMNYPLHNGYSADRIKAGRGRPSVSISIDQIQFLVSEGFTGVEMAKHFSCSPSTVYKAIYKNGLKMHTKYSNISDEDLETSIRQLNKNYPNSGSVMMLSLLRAQGIEIQRARVRRMLKYIDPVGTERRWSKTIKRRIYKVPCPNSLWHMDAHCKLVRWGFVTHGCIDGYSRLITYLECSLSATAETVVNMFVPAVIKYGLPSRVRSDHGYENYFVAVLMNTMRGVHRASHIAGKSVHNQRIERLWRDVFNQNFMKWKQGGILDVGNENHKYVLQNVYLEEINKRLELFRNSWNMHKIRTAGHNSPRKIWIDGILKNINSNYTSVTEIFSNSESLLNRVKEALQEQGVNVQEVVIDVSQDSRRVSQINLTNVQQQQFFEIISSGASPRIKYLTGCHFLNQL</sequence>
<dbReference type="Gene3D" id="3.30.420.10">
    <property type="entry name" value="Ribonuclease H-like superfamily/Ribonuclease H"/>
    <property type="match status" value="1"/>
</dbReference>
<dbReference type="AlphaFoldDB" id="A0AAV8WGE3"/>
<accession>A0AAV8WGE3</accession>
<dbReference type="Proteomes" id="UP001159042">
    <property type="component" value="Unassembled WGS sequence"/>
</dbReference>
<evidence type="ECO:0000313" key="3">
    <source>
        <dbReference type="Proteomes" id="UP001159042"/>
    </source>
</evidence>
<proteinExistence type="predicted"/>
<dbReference type="SUPFAM" id="SSF53098">
    <property type="entry name" value="Ribonuclease H-like"/>
    <property type="match status" value="1"/>
</dbReference>
<keyword evidence="3" id="KW-1185">Reference proteome</keyword>
<dbReference type="InterPro" id="IPR036397">
    <property type="entry name" value="RNaseH_sf"/>
</dbReference>
<dbReference type="InterPro" id="IPR058913">
    <property type="entry name" value="Integrase_dom_put"/>
</dbReference>
<dbReference type="GO" id="GO:0015074">
    <property type="term" value="P:DNA integration"/>
    <property type="evidence" value="ECO:0007669"/>
    <property type="project" value="InterPro"/>
</dbReference>
<gene>
    <name evidence="2" type="ORF">NQ315_009109</name>
</gene>
<dbReference type="PROSITE" id="PS50994">
    <property type="entry name" value="INTEGRASE"/>
    <property type="match status" value="1"/>
</dbReference>
<name>A0AAV8WGE3_9CUCU</name>
<dbReference type="Pfam" id="PF24764">
    <property type="entry name" value="rva_4"/>
    <property type="match status" value="1"/>
</dbReference>
<dbReference type="InterPro" id="IPR001584">
    <property type="entry name" value="Integrase_cat-core"/>
</dbReference>
<protein>
    <recommendedName>
        <fullName evidence="1">Integrase catalytic domain-containing protein</fullName>
    </recommendedName>
</protein>
<dbReference type="InterPro" id="IPR012337">
    <property type="entry name" value="RNaseH-like_sf"/>
</dbReference>
<dbReference type="PANTHER" id="PTHR46791">
    <property type="entry name" value="EXPRESSED PROTEIN"/>
    <property type="match status" value="1"/>
</dbReference>
<comment type="caution">
    <text evidence="2">The sequence shown here is derived from an EMBL/GenBank/DDBJ whole genome shotgun (WGS) entry which is preliminary data.</text>
</comment>
<evidence type="ECO:0000313" key="2">
    <source>
        <dbReference type="EMBL" id="KAJ8925281.1"/>
    </source>
</evidence>